<dbReference type="EMBL" id="NOXS01000025">
    <property type="protein sequence ID" value="OYQ20968.1"/>
    <property type="molecule type" value="Genomic_DNA"/>
</dbReference>
<feature type="compositionally biased region" description="Pro residues" evidence="2">
    <location>
        <begin position="115"/>
        <end position="125"/>
    </location>
</feature>
<gene>
    <name evidence="4" type="ORF">CHR90_03265</name>
</gene>
<comment type="caution">
    <text evidence="4">The sequence shown here is derived from an EMBL/GenBank/DDBJ whole genome shotgun (WGS) entry which is preliminary data.</text>
</comment>
<keyword evidence="5" id="KW-1185">Reference proteome</keyword>
<dbReference type="Pfam" id="PF00691">
    <property type="entry name" value="OmpA"/>
    <property type="match status" value="1"/>
</dbReference>
<evidence type="ECO:0000256" key="1">
    <source>
        <dbReference type="PROSITE-ProRule" id="PRU00473"/>
    </source>
</evidence>
<evidence type="ECO:0000313" key="5">
    <source>
        <dbReference type="Proteomes" id="UP000216361"/>
    </source>
</evidence>
<reference evidence="4 5" key="1">
    <citation type="submission" date="2017-07" db="EMBL/GenBank/DDBJ databases">
        <title>Elstera cyanobacteriorum sp. nov., a novel bacterium isolated from cyanobacterial aggregates in a eutrophic lake.</title>
        <authorList>
            <person name="Cai H."/>
        </authorList>
    </citation>
    <scope>NUCLEOTIDE SEQUENCE [LARGE SCALE GENOMIC DNA]</scope>
    <source>
        <strain evidence="4 5">TH019</strain>
    </source>
</reference>
<dbReference type="InterPro" id="IPR050330">
    <property type="entry name" value="Bact_OuterMem_StrucFunc"/>
</dbReference>
<keyword evidence="1" id="KW-0472">Membrane</keyword>
<dbReference type="CDD" id="cd07185">
    <property type="entry name" value="OmpA_C-like"/>
    <property type="match status" value="1"/>
</dbReference>
<dbReference type="Proteomes" id="UP000216361">
    <property type="component" value="Unassembled WGS sequence"/>
</dbReference>
<organism evidence="4 5">
    <name type="scientific">Elstera cyanobacteriorum</name>
    <dbReference type="NCBI Taxonomy" id="2022747"/>
    <lineage>
        <taxon>Bacteria</taxon>
        <taxon>Pseudomonadati</taxon>
        <taxon>Pseudomonadota</taxon>
        <taxon>Alphaproteobacteria</taxon>
        <taxon>Rhodospirillales</taxon>
        <taxon>Rhodospirillaceae</taxon>
        <taxon>Elstera</taxon>
    </lineage>
</organism>
<dbReference type="RefSeq" id="WP_094407550.1">
    <property type="nucleotide sequence ID" value="NZ_BMJZ01000007.1"/>
</dbReference>
<sequence>MGDRGTTKHGGMRMGRLVSASLLAVLLSGCSDLGLFTNTKTADDGTYPNLGSVPARPAPRSDPAERQTARDGLAADRANARYSADPIRRPYPEGAAAAVPPDGNFPVQSNFRPTEAPPGSAPAPQPVTVQKIGEVQPSRLGMPAAPPSDPRQPAPEAPPPAPVDLVPQAASVSVPPAPAPISAAVPVPPPPPAAPLPLKSGADIDAKLQAMVAASGADPTPTTYIGAPGPSVPSLATLYFRDGSAQLDGAALSVLKQVAAIQKSRGQRLVLVGHASRRAETNDLLKRETFNQKISAARAENTRKALQRLGVKALMVTVRAAGDQAAVFDEAAPAGEAANRKVEIYLED</sequence>
<evidence type="ECO:0000259" key="3">
    <source>
        <dbReference type="PROSITE" id="PS51123"/>
    </source>
</evidence>
<dbReference type="PANTHER" id="PTHR30329:SF21">
    <property type="entry name" value="LIPOPROTEIN YIAD-RELATED"/>
    <property type="match status" value="1"/>
</dbReference>
<dbReference type="PROSITE" id="PS51123">
    <property type="entry name" value="OMPA_2"/>
    <property type="match status" value="1"/>
</dbReference>
<accession>A0A255XVG3</accession>
<feature type="compositionally biased region" description="Pro residues" evidence="2">
    <location>
        <begin position="144"/>
        <end position="162"/>
    </location>
</feature>
<dbReference type="InterPro" id="IPR006665">
    <property type="entry name" value="OmpA-like"/>
</dbReference>
<dbReference type="PANTHER" id="PTHR30329">
    <property type="entry name" value="STATOR ELEMENT OF FLAGELLAR MOTOR COMPLEX"/>
    <property type="match status" value="1"/>
</dbReference>
<dbReference type="InterPro" id="IPR036737">
    <property type="entry name" value="OmpA-like_sf"/>
</dbReference>
<name>A0A255XVG3_9PROT</name>
<dbReference type="GO" id="GO:0016020">
    <property type="term" value="C:membrane"/>
    <property type="evidence" value="ECO:0007669"/>
    <property type="project" value="UniProtKB-UniRule"/>
</dbReference>
<evidence type="ECO:0000256" key="2">
    <source>
        <dbReference type="SAM" id="MobiDB-lite"/>
    </source>
</evidence>
<dbReference type="SUPFAM" id="SSF103088">
    <property type="entry name" value="OmpA-like"/>
    <property type="match status" value="1"/>
</dbReference>
<protein>
    <recommendedName>
        <fullName evidence="3">OmpA-like domain-containing protein</fullName>
    </recommendedName>
</protein>
<proteinExistence type="predicted"/>
<feature type="region of interest" description="Disordered" evidence="2">
    <location>
        <begin position="138"/>
        <end position="166"/>
    </location>
</feature>
<dbReference type="PROSITE" id="PS51257">
    <property type="entry name" value="PROKAR_LIPOPROTEIN"/>
    <property type="match status" value="1"/>
</dbReference>
<evidence type="ECO:0000313" key="4">
    <source>
        <dbReference type="EMBL" id="OYQ20968.1"/>
    </source>
</evidence>
<dbReference type="OrthoDB" id="8438623at2"/>
<feature type="domain" description="OmpA-like" evidence="3">
    <location>
        <begin position="227"/>
        <end position="348"/>
    </location>
</feature>
<feature type="region of interest" description="Disordered" evidence="2">
    <location>
        <begin position="38"/>
        <end position="126"/>
    </location>
</feature>
<dbReference type="Gene3D" id="3.30.1330.60">
    <property type="entry name" value="OmpA-like domain"/>
    <property type="match status" value="1"/>
</dbReference>
<dbReference type="AlphaFoldDB" id="A0A255XVG3"/>